<comment type="subcellular location">
    <subcellularLocation>
        <location evidence="1">Membrane</location>
    </subcellularLocation>
</comment>
<keyword evidence="5 6" id="KW-0472">Membrane</keyword>
<evidence type="ECO:0008006" key="9">
    <source>
        <dbReference type="Google" id="ProtNLM"/>
    </source>
</evidence>
<evidence type="ECO:0000256" key="2">
    <source>
        <dbReference type="ARBA" id="ARBA00007590"/>
    </source>
</evidence>
<dbReference type="GO" id="GO:0016020">
    <property type="term" value="C:membrane"/>
    <property type="evidence" value="ECO:0007669"/>
    <property type="project" value="UniProtKB-SubCell"/>
</dbReference>
<keyword evidence="4 6" id="KW-1133">Transmembrane helix</keyword>
<dbReference type="InterPro" id="IPR044890">
    <property type="entry name" value="TMEM14_sf"/>
</dbReference>
<reference evidence="8" key="1">
    <citation type="submission" date="2016-05" db="EMBL/GenBank/DDBJ databases">
        <title>Comparative genomics of biotechnologically important yeasts.</title>
        <authorList>
            <consortium name="DOE Joint Genome Institute"/>
            <person name="Riley R."/>
            <person name="Haridas S."/>
            <person name="Wolfe K.H."/>
            <person name="Lopes M.R."/>
            <person name="Hittinger C.T."/>
            <person name="Goker M."/>
            <person name="Salamov A."/>
            <person name="Wisecaver J."/>
            <person name="Long T.M."/>
            <person name="Aerts A.L."/>
            <person name="Barry K."/>
            <person name="Choi C."/>
            <person name="Clum A."/>
            <person name="Coughlan A.Y."/>
            <person name="Deshpande S."/>
            <person name="Douglass A.P."/>
            <person name="Hanson S.J."/>
            <person name="Klenk H.-P."/>
            <person name="Labutti K."/>
            <person name="Lapidus A."/>
            <person name="Lindquist E."/>
            <person name="Lipzen A."/>
            <person name="Meier-Kolthoff J.P."/>
            <person name="Ohm R.A."/>
            <person name="Otillar R.P."/>
            <person name="Pangilinan J."/>
            <person name="Peng Y."/>
            <person name="Rokas A."/>
            <person name="Rosa C.A."/>
            <person name="Scheuner C."/>
            <person name="Sibirny A.A."/>
            <person name="Slot J.C."/>
            <person name="Stielow J.B."/>
            <person name="Sun H."/>
            <person name="Kurtzman C.P."/>
            <person name="Blackwell M."/>
            <person name="Grigoriev I.V."/>
            <person name="Jeffries T.W."/>
        </authorList>
    </citation>
    <scope>NUCLEOTIDE SEQUENCE [LARGE SCALE GENOMIC DNA]</scope>
    <source>
        <strain evidence="8">NRRL Y-2460</strain>
    </source>
</reference>
<dbReference type="Proteomes" id="UP000094236">
    <property type="component" value="Unassembled WGS sequence"/>
</dbReference>
<dbReference type="OrthoDB" id="5620at2759"/>
<protein>
    <recommendedName>
        <fullName evidence="9">Transmembrane protein 14C</fullName>
    </recommendedName>
</protein>
<name>A0A1E4U3M8_PACTA</name>
<comment type="similarity">
    <text evidence="2">Belongs to the TMEM14 family.</text>
</comment>
<gene>
    <name evidence="7" type="ORF">PACTADRAFT_31982</name>
</gene>
<organism evidence="7 8">
    <name type="scientific">Pachysolen tannophilus NRRL Y-2460</name>
    <dbReference type="NCBI Taxonomy" id="669874"/>
    <lineage>
        <taxon>Eukaryota</taxon>
        <taxon>Fungi</taxon>
        <taxon>Dikarya</taxon>
        <taxon>Ascomycota</taxon>
        <taxon>Saccharomycotina</taxon>
        <taxon>Pichiomycetes</taxon>
        <taxon>Pachysolenaceae</taxon>
        <taxon>Pachysolen</taxon>
    </lineage>
</organism>
<evidence type="ECO:0000313" key="7">
    <source>
        <dbReference type="EMBL" id="ODV98597.1"/>
    </source>
</evidence>
<dbReference type="InterPro" id="IPR005349">
    <property type="entry name" value="TMEM14"/>
</dbReference>
<keyword evidence="3 6" id="KW-0812">Transmembrane</keyword>
<evidence type="ECO:0000256" key="1">
    <source>
        <dbReference type="ARBA" id="ARBA00004370"/>
    </source>
</evidence>
<proteinExistence type="inferred from homology"/>
<evidence type="ECO:0000256" key="5">
    <source>
        <dbReference type="ARBA" id="ARBA00023136"/>
    </source>
</evidence>
<dbReference type="Pfam" id="PF03647">
    <property type="entry name" value="Tmemb_14"/>
    <property type="match status" value="1"/>
</dbReference>
<accession>A0A1E4U3M8</accession>
<keyword evidence="8" id="KW-1185">Reference proteome</keyword>
<evidence type="ECO:0000256" key="6">
    <source>
        <dbReference type="SAM" id="Phobius"/>
    </source>
</evidence>
<feature type="transmembrane region" description="Helical" evidence="6">
    <location>
        <begin position="29"/>
        <end position="46"/>
    </location>
</feature>
<dbReference type="Gene3D" id="1.10.10.1740">
    <property type="entry name" value="Transmembrane protein 14-like"/>
    <property type="match status" value="1"/>
</dbReference>
<evidence type="ECO:0000256" key="4">
    <source>
        <dbReference type="ARBA" id="ARBA00022989"/>
    </source>
</evidence>
<dbReference type="PANTHER" id="PTHR12668">
    <property type="entry name" value="TRANSMEMBRANE PROTEIN 14, 15"/>
    <property type="match status" value="1"/>
</dbReference>
<feature type="transmembrane region" description="Helical" evidence="6">
    <location>
        <begin position="6"/>
        <end position="22"/>
    </location>
</feature>
<sequence>MDHLAFTYSALAIFGGSMGYFRKRSKPSLIAGVTIGGIFAGAGYLLHNNMEYGIHTALLGSSLMLVGGAIRGSSAGFRKPIPLTLVILGGLSTLYYAKKYTEFY</sequence>
<dbReference type="EMBL" id="KV454011">
    <property type="protein sequence ID" value="ODV98597.1"/>
    <property type="molecule type" value="Genomic_DNA"/>
</dbReference>
<evidence type="ECO:0000313" key="8">
    <source>
        <dbReference type="Proteomes" id="UP000094236"/>
    </source>
</evidence>
<dbReference type="AlphaFoldDB" id="A0A1E4U3M8"/>
<feature type="transmembrane region" description="Helical" evidence="6">
    <location>
        <begin position="52"/>
        <end position="69"/>
    </location>
</feature>
<feature type="transmembrane region" description="Helical" evidence="6">
    <location>
        <begin position="81"/>
        <end position="97"/>
    </location>
</feature>
<dbReference type="PANTHER" id="PTHR12668:SF53">
    <property type="entry name" value="TMEM14 PROTEIN HOMOLOG YJR085C"/>
    <property type="match status" value="1"/>
</dbReference>
<evidence type="ECO:0000256" key="3">
    <source>
        <dbReference type="ARBA" id="ARBA00022692"/>
    </source>
</evidence>